<dbReference type="Pfam" id="PF12802">
    <property type="entry name" value="MarR_2"/>
    <property type="match status" value="1"/>
</dbReference>
<dbReference type="Gene3D" id="1.10.10.10">
    <property type="entry name" value="Winged helix-like DNA-binding domain superfamily/Winged helix DNA-binding domain"/>
    <property type="match status" value="1"/>
</dbReference>
<dbReference type="GO" id="GO:0003700">
    <property type="term" value="F:DNA-binding transcription factor activity"/>
    <property type="evidence" value="ECO:0007669"/>
    <property type="project" value="InterPro"/>
</dbReference>
<accession>A0A6I6JEK6</accession>
<dbReference type="InterPro" id="IPR000835">
    <property type="entry name" value="HTH_MarR-typ"/>
</dbReference>
<sequence length="149" mass="17326">MFFLKDLPSRETLERYHDRFPTMQVDAVEKALILMQRGSQLIRRIDDYFARHDFSQLRYLILIVIDREPDREELSVTELAARLDVSKPVMTRTLKGLAEAGFVEISANEHDRRAKRVALTRAGKDKLQAILPGFYETIQDFMSKEDSHG</sequence>
<protein>
    <submittedName>
        <fullName evidence="2">MarR family transcriptional regulator</fullName>
    </submittedName>
</protein>
<dbReference type="InterPro" id="IPR039422">
    <property type="entry name" value="MarR/SlyA-like"/>
</dbReference>
<dbReference type="GO" id="GO:0006950">
    <property type="term" value="P:response to stress"/>
    <property type="evidence" value="ECO:0007669"/>
    <property type="project" value="TreeGrafter"/>
</dbReference>
<dbReference type="InterPro" id="IPR036388">
    <property type="entry name" value="WH-like_DNA-bd_sf"/>
</dbReference>
<evidence type="ECO:0000259" key="1">
    <source>
        <dbReference type="PROSITE" id="PS50995"/>
    </source>
</evidence>
<name>A0A6I6JEK6_9BACT</name>
<evidence type="ECO:0000313" key="3">
    <source>
        <dbReference type="Proteomes" id="UP000428328"/>
    </source>
</evidence>
<dbReference type="AlphaFoldDB" id="A0A6I6JEK6"/>
<dbReference type="RefSeq" id="WP_158946255.1">
    <property type="nucleotide sequence ID" value="NZ_CP046400.1"/>
</dbReference>
<dbReference type="PROSITE" id="PS50995">
    <property type="entry name" value="HTH_MARR_2"/>
    <property type="match status" value="1"/>
</dbReference>
<gene>
    <name evidence="2" type="ORF">GM415_02455</name>
</gene>
<dbReference type="SMART" id="SM00347">
    <property type="entry name" value="HTH_MARR"/>
    <property type="match status" value="1"/>
</dbReference>
<evidence type="ECO:0000313" key="2">
    <source>
        <dbReference type="EMBL" id="QGY39043.1"/>
    </source>
</evidence>
<dbReference type="SUPFAM" id="SSF46785">
    <property type="entry name" value="Winged helix' DNA-binding domain"/>
    <property type="match status" value="1"/>
</dbReference>
<dbReference type="EMBL" id="CP046400">
    <property type="protein sequence ID" value="QGY39043.1"/>
    <property type="molecule type" value="Genomic_DNA"/>
</dbReference>
<proteinExistence type="predicted"/>
<dbReference type="PANTHER" id="PTHR33164:SF43">
    <property type="entry name" value="HTH-TYPE TRANSCRIPTIONAL REPRESSOR YETL"/>
    <property type="match status" value="1"/>
</dbReference>
<reference evidence="2 3" key="1">
    <citation type="submission" date="2019-11" db="EMBL/GenBank/DDBJ databases">
        <authorList>
            <person name="Zheng R.K."/>
            <person name="Sun C.M."/>
        </authorList>
    </citation>
    <scope>NUCLEOTIDE SEQUENCE [LARGE SCALE GENOMIC DNA]</scope>
    <source>
        <strain evidence="2 3">SRB007</strain>
    </source>
</reference>
<keyword evidence="3" id="KW-1185">Reference proteome</keyword>
<dbReference type="Proteomes" id="UP000428328">
    <property type="component" value="Chromosome"/>
</dbReference>
<dbReference type="InterPro" id="IPR036390">
    <property type="entry name" value="WH_DNA-bd_sf"/>
</dbReference>
<dbReference type="KEGG" id="psel:GM415_02455"/>
<dbReference type="PRINTS" id="PR00598">
    <property type="entry name" value="HTHMARR"/>
</dbReference>
<dbReference type="PANTHER" id="PTHR33164">
    <property type="entry name" value="TRANSCRIPTIONAL REGULATOR, MARR FAMILY"/>
    <property type="match status" value="1"/>
</dbReference>
<feature type="domain" description="HTH marR-type" evidence="1">
    <location>
        <begin position="28"/>
        <end position="149"/>
    </location>
</feature>
<organism evidence="2 3">
    <name type="scientific">Pseudodesulfovibrio cashew</name>
    <dbReference type="NCBI Taxonomy" id="2678688"/>
    <lineage>
        <taxon>Bacteria</taxon>
        <taxon>Pseudomonadati</taxon>
        <taxon>Thermodesulfobacteriota</taxon>
        <taxon>Desulfovibrionia</taxon>
        <taxon>Desulfovibrionales</taxon>
        <taxon>Desulfovibrionaceae</taxon>
    </lineage>
</organism>